<dbReference type="OrthoDB" id="5832245at2759"/>
<dbReference type="STRING" id="1611254.A0A2G5T412"/>
<organism evidence="2 3">
    <name type="scientific">Caenorhabditis nigoni</name>
    <dbReference type="NCBI Taxonomy" id="1611254"/>
    <lineage>
        <taxon>Eukaryota</taxon>
        <taxon>Metazoa</taxon>
        <taxon>Ecdysozoa</taxon>
        <taxon>Nematoda</taxon>
        <taxon>Chromadorea</taxon>
        <taxon>Rhabditida</taxon>
        <taxon>Rhabditina</taxon>
        <taxon>Rhabditomorpha</taxon>
        <taxon>Rhabditoidea</taxon>
        <taxon>Rhabditidae</taxon>
        <taxon>Peloderinae</taxon>
        <taxon>Caenorhabditis</taxon>
    </lineage>
</organism>
<dbReference type="AlphaFoldDB" id="A0A2G5T412"/>
<protein>
    <recommendedName>
        <fullName evidence="1">Sdz-33 F-box domain-containing protein</fullName>
    </recommendedName>
</protein>
<comment type="caution">
    <text evidence="2">The sequence shown here is derived from an EMBL/GenBank/DDBJ whole genome shotgun (WGS) entry which is preliminary data.</text>
</comment>
<evidence type="ECO:0000259" key="1">
    <source>
        <dbReference type="Pfam" id="PF07735"/>
    </source>
</evidence>
<dbReference type="InterPro" id="IPR053222">
    <property type="entry name" value="Zygotic_Embryogenesis-Asso"/>
</dbReference>
<accession>A0A2G5T412</accession>
<evidence type="ECO:0000313" key="3">
    <source>
        <dbReference type="Proteomes" id="UP000230233"/>
    </source>
</evidence>
<proteinExistence type="predicted"/>
<dbReference type="EMBL" id="PDUG01000006">
    <property type="protein sequence ID" value="PIC21806.1"/>
    <property type="molecule type" value="Genomic_DNA"/>
</dbReference>
<dbReference type="Proteomes" id="UP000230233">
    <property type="component" value="Chromosome X"/>
</dbReference>
<sequence>MEEPAVIRLRFEDRAIEFKLEMHRNNKKITNLNELPVSVNMKEEEFESRREFESTISNQKMVLREWIKHFVSFSEGPAIDFDVGSTEFDIQTLRNTLPKVHCISLTCSKDEPDEDDHFNAQNFLRAFLPDVRKVGLDRVPLQANLSLQHIGAVNLQFLGLEYQSGLNLVDISTWNFEKCMIWTMSYQKLLFELNRFFKLWIKGSNPRLNELGIEWDAEITPDWNVLLKGLKAETDKDEEEEDKKYFTIQNNRDICAIVTVRHSGDTASVYLEII</sequence>
<gene>
    <name evidence="2" type="primary">Cnig_chr_X.g26508</name>
    <name evidence="2" type="ORF">B9Z55_026508</name>
</gene>
<evidence type="ECO:0000313" key="2">
    <source>
        <dbReference type="EMBL" id="PIC21806.1"/>
    </source>
</evidence>
<reference evidence="3" key="1">
    <citation type="submission" date="2017-10" db="EMBL/GenBank/DDBJ databases">
        <title>Rapid genome shrinkage in a self-fertile nematode reveals novel sperm competition proteins.</title>
        <authorList>
            <person name="Yin D."/>
            <person name="Schwarz E.M."/>
            <person name="Thomas C.G."/>
            <person name="Felde R.L."/>
            <person name="Korf I.F."/>
            <person name="Cutter A.D."/>
            <person name="Schartner C.M."/>
            <person name="Ralston E.J."/>
            <person name="Meyer B.J."/>
            <person name="Haag E.S."/>
        </authorList>
    </citation>
    <scope>NUCLEOTIDE SEQUENCE [LARGE SCALE GENOMIC DNA]</scope>
    <source>
        <strain evidence="3">JU1422</strain>
    </source>
</reference>
<dbReference type="Pfam" id="PF07735">
    <property type="entry name" value="FBA_2"/>
    <property type="match status" value="1"/>
</dbReference>
<dbReference type="PANTHER" id="PTHR22899">
    <property type="entry name" value="CYCLIN-RELATED F-BOX FAMILY"/>
    <property type="match status" value="1"/>
</dbReference>
<feature type="domain" description="Sdz-33 F-box" evidence="1">
    <location>
        <begin position="147"/>
        <end position="212"/>
    </location>
</feature>
<keyword evidence="3" id="KW-1185">Reference proteome</keyword>
<dbReference type="InterPro" id="IPR012885">
    <property type="entry name" value="F-box_Sdz-33"/>
</dbReference>
<dbReference type="PANTHER" id="PTHR22899:SF0">
    <property type="entry name" value="F-BOX ASSOCIATED DOMAIN-CONTAINING PROTEIN-RELATED"/>
    <property type="match status" value="1"/>
</dbReference>
<name>A0A2G5T412_9PELO</name>